<evidence type="ECO:0000313" key="2">
    <source>
        <dbReference type="EMBL" id="PWW31815.1"/>
    </source>
</evidence>
<protein>
    <submittedName>
        <fullName evidence="2">Uncharacterized protein</fullName>
    </submittedName>
</protein>
<reference evidence="2 3" key="1">
    <citation type="submission" date="2018-05" db="EMBL/GenBank/DDBJ databases">
        <title>Freshwater and sediment microbial communities from various areas in North America, analyzing microbe dynamics in response to fracking.</title>
        <authorList>
            <person name="Lamendella R."/>
        </authorList>
    </citation>
    <scope>NUCLEOTIDE SEQUENCE [LARGE SCALE GENOMIC DNA]</scope>
    <source>
        <strain evidence="2 3">15_TX</strain>
    </source>
</reference>
<organism evidence="2 3">
    <name type="scientific">Cytobacillus oceanisediminis</name>
    <dbReference type="NCBI Taxonomy" id="665099"/>
    <lineage>
        <taxon>Bacteria</taxon>
        <taxon>Bacillati</taxon>
        <taxon>Bacillota</taxon>
        <taxon>Bacilli</taxon>
        <taxon>Bacillales</taxon>
        <taxon>Bacillaceae</taxon>
        <taxon>Cytobacillus</taxon>
    </lineage>
</organism>
<comment type="caution">
    <text evidence="2">The sequence shown here is derived from an EMBL/GenBank/DDBJ whole genome shotgun (WGS) entry which is preliminary data.</text>
</comment>
<evidence type="ECO:0000256" key="1">
    <source>
        <dbReference type="SAM" id="Phobius"/>
    </source>
</evidence>
<sequence length="48" mass="5610">MKSNGQWYCEQNSVYKTWEDRQDKEVLGKNALYYGIPSLIMIVLLILG</sequence>
<accession>A0A2V3ADB2</accession>
<dbReference type="EMBL" id="QGTW01000001">
    <property type="protein sequence ID" value="PWW31815.1"/>
    <property type="molecule type" value="Genomic_DNA"/>
</dbReference>
<keyword evidence="1" id="KW-0812">Transmembrane</keyword>
<dbReference type="RefSeq" id="WP_181395864.1">
    <property type="nucleotide sequence ID" value="NZ_QGTW01000001.1"/>
</dbReference>
<name>A0A2V3ADB2_9BACI</name>
<dbReference type="Proteomes" id="UP000247150">
    <property type="component" value="Unassembled WGS sequence"/>
</dbReference>
<feature type="transmembrane region" description="Helical" evidence="1">
    <location>
        <begin position="31"/>
        <end position="47"/>
    </location>
</feature>
<gene>
    <name evidence="2" type="ORF">DFO73_10169</name>
</gene>
<evidence type="ECO:0000313" key="3">
    <source>
        <dbReference type="Proteomes" id="UP000247150"/>
    </source>
</evidence>
<keyword evidence="1" id="KW-1133">Transmembrane helix</keyword>
<proteinExistence type="predicted"/>
<keyword evidence="1" id="KW-0472">Membrane</keyword>
<dbReference type="AlphaFoldDB" id="A0A2V3ADB2"/>